<comment type="caution">
    <text evidence="1">The sequence shown here is derived from an EMBL/GenBank/DDBJ whole genome shotgun (WGS) entry which is preliminary data.</text>
</comment>
<dbReference type="OrthoDB" id="8792814at2"/>
<reference evidence="1 2" key="1">
    <citation type="submission" date="2019-11" db="EMBL/GenBank/DDBJ databases">
        <title>Genome of Strain BIT-d1.</title>
        <authorList>
            <person name="Yang Y."/>
        </authorList>
    </citation>
    <scope>NUCLEOTIDE SEQUENCE [LARGE SCALE GENOMIC DNA]</scope>
    <source>
        <strain evidence="1 2">BIT-d1</strain>
    </source>
</reference>
<organism evidence="1 2">
    <name type="scientific">Myroides albus</name>
    <dbReference type="NCBI Taxonomy" id="2562892"/>
    <lineage>
        <taxon>Bacteria</taxon>
        <taxon>Pseudomonadati</taxon>
        <taxon>Bacteroidota</taxon>
        <taxon>Flavobacteriia</taxon>
        <taxon>Flavobacteriales</taxon>
        <taxon>Flavobacteriaceae</taxon>
        <taxon>Myroides</taxon>
    </lineage>
</organism>
<proteinExistence type="predicted"/>
<dbReference type="AlphaFoldDB" id="A0A6I3LN82"/>
<dbReference type="EMBL" id="WMJX01000008">
    <property type="protein sequence ID" value="MTG97632.1"/>
    <property type="molecule type" value="Genomic_DNA"/>
</dbReference>
<evidence type="ECO:0000313" key="2">
    <source>
        <dbReference type="Proteomes" id="UP000438760"/>
    </source>
</evidence>
<dbReference type="SUPFAM" id="SSF103032">
    <property type="entry name" value="Hypothetical protein YwqG"/>
    <property type="match status" value="1"/>
</dbReference>
<name>A0A6I3LN82_9FLAO</name>
<sequence>MKTVEELQRDIQKPITKFITGGFRPENTIEESWLGKVTVFGSEQGIPLDAVGKPMMALAQFYLPALPYVPEAVRSTKVLTVFVSMNTLEPLEPMGKNWLIREYEDLSMTEIKTLTNEQSYIKPFPLKAVFEDNDCALWDGGGLTFEQEAQVLELEREGIINSYYDISNHHYQTKFGGYPSYCQPGIGIGGEYEYFFDDQCEDIHTQGFGEGYEFVFQISSDEKANFNVVDGGSLMFAKNKETGDWTMYYDFY</sequence>
<dbReference type="Proteomes" id="UP000438760">
    <property type="component" value="Unassembled WGS sequence"/>
</dbReference>
<accession>A0A6I3LN82</accession>
<keyword evidence="2" id="KW-1185">Reference proteome</keyword>
<dbReference type="InterPro" id="IPR015315">
    <property type="entry name" value="DUF1963"/>
</dbReference>
<gene>
    <name evidence="1" type="ORF">GJV76_05690</name>
</gene>
<dbReference type="Gene3D" id="2.30.320.10">
    <property type="entry name" value="YwqG-like"/>
    <property type="match status" value="1"/>
</dbReference>
<evidence type="ECO:0000313" key="1">
    <source>
        <dbReference type="EMBL" id="MTG97632.1"/>
    </source>
</evidence>
<dbReference type="InterPro" id="IPR035948">
    <property type="entry name" value="YwqG-like_sf"/>
</dbReference>
<dbReference type="RefSeq" id="WP_155091677.1">
    <property type="nucleotide sequence ID" value="NZ_WMJX01000008.1"/>
</dbReference>
<dbReference type="Pfam" id="PF09234">
    <property type="entry name" value="DUF1963"/>
    <property type="match status" value="1"/>
</dbReference>
<protein>
    <submittedName>
        <fullName evidence="1">DUF1963 domain-containing protein</fullName>
    </submittedName>
</protein>